<dbReference type="PATRIC" id="fig|294.194.peg.3498"/>
<reference evidence="1 2" key="1">
    <citation type="submission" date="2015-05" db="EMBL/GenBank/DDBJ databases">
        <title>A genomic and transcriptomic approach to investigate the blue pigment phenotype in Pseudomonas fluorescens.</title>
        <authorList>
            <person name="Andreani N.A."/>
            <person name="Cardazzo B."/>
        </authorList>
    </citation>
    <scope>NUCLEOTIDE SEQUENCE [LARGE SCALE GENOMIC DNA]</scope>
    <source>
        <strain evidence="1 2">Ps_22</strain>
    </source>
</reference>
<comment type="caution">
    <text evidence="1">The sequence shown here is derived from an EMBL/GenBank/DDBJ whole genome shotgun (WGS) entry which is preliminary data.</text>
</comment>
<dbReference type="Proteomes" id="UP000061348">
    <property type="component" value="Unassembled WGS sequence"/>
</dbReference>
<dbReference type="EMBL" id="LCYA01000078">
    <property type="protein sequence ID" value="KWV87302.1"/>
    <property type="molecule type" value="Genomic_DNA"/>
</dbReference>
<evidence type="ECO:0000313" key="2">
    <source>
        <dbReference type="Proteomes" id="UP000061348"/>
    </source>
</evidence>
<proteinExistence type="predicted"/>
<sequence>MANSTVLTHLPLRGQRRNRGGTVYKCAHSPASLFHSVDARATEHLEQAAKVSGLGVERQLKLALYLNHLPFVLLYPYRYQGENHA</sequence>
<accession>A0A109LGC5</accession>
<protein>
    <submittedName>
        <fullName evidence="1">Uncharacterized protein</fullName>
    </submittedName>
</protein>
<evidence type="ECO:0000313" key="1">
    <source>
        <dbReference type="EMBL" id="KWV87302.1"/>
    </source>
</evidence>
<dbReference type="AlphaFoldDB" id="A0A109LGC5"/>
<name>A0A109LGC5_PSEFL</name>
<organism evidence="1 2">
    <name type="scientific">Pseudomonas fluorescens</name>
    <dbReference type="NCBI Taxonomy" id="294"/>
    <lineage>
        <taxon>Bacteria</taxon>
        <taxon>Pseudomonadati</taxon>
        <taxon>Pseudomonadota</taxon>
        <taxon>Gammaproteobacteria</taxon>
        <taxon>Pseudomonadales</taxon>
        <taxon>Pseudomonadaceae</taxon>
        <taxon>Pseudomonas</taxon>
    </lineage>
</organism>
<gene>
    <name evidence="1" type="ORF">PFLmoz3_03150</name>
</gene>